<dbReference type="OrthoDB" id="238106at2"/>
<feature type="signal peptide" evidence="1">
    <location>
        <begin position="1"/>
        <end position="28"/>
    </location>
</feature>
<dbReference type="EMBL" id="SJPU01000006">
    <property type="protein sequence ID" value="TWU09881.1"/>
    <property type="molecule type" value="Genomic_DNA"/>
</dbReference>
<reference evidence="2 3" key="1">
    <citation type="journal article" date="2020" name="Antonie Van Leeuwenhoek">
        <title>Rhodopirellula heiligendammensis sp. nov., Rhodopirellula pilleata sp. nov., and Rhodopirellula solitaria sp. nov. isolated from natural or artificial marine surfaces in Northern Germany and California, USA, and emended description of the genus Rhodopirellula.</title>
        <authorList>
            <person name="Kallscheuer N."/>
            <person name="Wiegand S."/>
            <person name="Jogler M."/>
            <person name="Boedeker C."/>
            <person name="Peeters S.H."/>
            <person name="Rast P."/>
            <person name="Heuer A."/>
            <person name="Jetten M.S.M."/>
            <person name="Rohde M."/>
            <person name="Jogler C."/>
        </authorList>
    </citation>
    <scope>NUCLEOTIDE SEQUENCE [LARGE SCALE GENOMIC DNA]</scope>
    <source>
        <strain evidence="2 3">Poly21</strain>
    </source>
</reference>
<feature type="chain" id="PRO_5022907425" description="DUF1207 domain-containing protein" evidence="1">
    <location>
        <begin position="29"/>
        <end position="363"/>
    </location>
</feature>
<name>A0A5C6BEH1_9BACT</name>
<dbReference type="Proteomes" id="UP000319908">
    <property type="component" value="Unassembled WGS sequence"/>
</dbReference>
<accession>A0A5C6BEH1</accession>
<evidence type="ECO:0000313" key="3">
    <source>
        <dbReference type="Proteomes" id="UP000319908"/>
    </source>
</evidence>
<proteinExistence type="predicted"/>
<protein>
    <recommendedName>
        <fullName evidence="4">DUF1207 domain-containing protein</fullName>
    </recommendedName>
</protein>
<sequence length="363" mass="40383">MADGSRRPPTLPLMCLSMFAVTATIVLADTPSTMAEGREYVNSELPSLLSEWVPTNDHMLDSTADTIGSLLDDSHASRMDVDAGDVVPLLTDGAQQVYIPAGSTSRSTSEQREWIVLPDGLLWHSYLAGPQEPRISALLLADEKGGYFWDATLGGRVGFLRYGTPGAKDPHGWQWDLEGAAITRLNLLEQTDVESVDYRFGTELTWAEGPWAMKAGYFHISSHVGDEYLVRNPTFERINYVTESLIWGISYKPTEPTRVYGEVAYAVHRSGGARPFQFQTGAEWTPPPNRPRGIAPFAAANLGFFEATEFHMQTTIQAGWGFQGPQSGRRLRFGLQYGDGPSNQFEFYTLSQEYLGWGIWFDY</sequence>
<dbReference type="InterPro" id="IPR009599">
    <property type="entry name" value="DUF1207"/>
</dbReference>
<evidence type="ECO:0000256" key="1">
    <source>
        <dbReference type="SAM" id="SignalP"/>
    </source>
</evidence>
<evidence type="ECO:0000313" key="2">
    <source>
        <dbReference type="EMBL" id="TWU09881.1"/>
    </source>
</evidence>
<keyword evidence="3" id="KW-1185">Reference proteome</keyword>
<gene>
    <name evidence="2" type="ORF">Poly21_54280</name>
</gene>
<evidence type="ECO:0008006" key="4">
    <source>
        <dbReference type="Google" id="ProtNLM"/>
    </source>
</evidence>
<organism evidence="2 3">
    <name type="scientific">Allorhodopirellula heiligendammensis</name>
    <dbReference type="NCBI Taxonomy" id="2714739"/>
    <lineage>
        <taxon>Bacteria</taxon>
        <taxon>Pseudomonadati</taxon>
        <taxon>Planctomycetota</taxon>
        <taxon>Planctomycetia</taxon>
        <taxon>Pirellulales</taxon>
        <taxon>Pirellulaceae</taxon>
        <taxon>Allorhodopirellula</taxon>
    </lineage>
</organism>
<dbReference type="AlphaFoldDB" id="A0A5C6BEH1"/>
<keyword evidence="1" id="KW-0732">Signal</keyword>
<comment type="caution">
    <text evidence="2">The sequence shown here is derived from an EMBL/GenBank/DDBJ whole genome shotgun (WGS) entry which is preliminary data.</text>
</comment>
<dbReference type="Pfam" id="PF06727">
    <property type="entry name" value="DUF1207"/>
    <property type="match status" value="1"/>
</dbReference>